<proteinExistence type="predicted"/>
<dbReference type="AlphaFoldDB" id="A0A3E0HFW9"/>
<reference evidence="2 3" key="1">
    <citation type="submission" date="2018-08" db="EMBL/GenBank/DDBJ databases">
        <title>Genomic Encyclopedia of Type Strains, Phase IV (KMG-IV): sequencing the most valuable type-strain genomes for metagenomic binning, comparative biology and taxonomic classification.</title>
        <authorList>
            <person name="Goeker M."/>
        </authorList>
    </citation>
    <scope>NUCLEOTIDE SEQUENCE [LARGE SCALE GENOMIC DNA]</scope>
    <source>
        <strain evidence="2 3">DSM 18841</strain>
    </source>
</reference>
<comment type="caution">
    <text evidence="2">The sequence shown here is derived from an EMBL/GenBank/DDBJ whole genome shotgun (WGS) entry which is preliminary data.</text>
</comment>
<evidence type="ECO:0000313" key="3">
    <source>
        <dbReference type="Proteomes" id="UP000256884"/>
    </source>
</evidence>
<feature type="coiled-coil region" evidence="1">
    <location>
        <begin position="625"/>
        <end position="652"/>
    </location>
</feature>
<evidence type="ECO:0000256" key="1">
    <source>
        <dbReference type="SAM" id="Coils"/>
    </source>
</evidence>
<gene>
    <name evidence="2" type="ORF">C7448_1119</name>
</gene>
<keyword evidence="1" id="KW-0175">Coiled coil</keyword>
<name>A0A3E0HFW9_9FLAO</name>
<dbReference type="RefSeq" id="WP_245939487.1">
    <property type="nucleotide sequence ID" value="NZ_QUNS01000011.1"/>
</dbReference>
<accession>A0A3E0HFW9</accession>
<dbReference type="SUPFAM" id="SSF56935">
    <property type="entry name" value="Porins"/>
    <property type="match status" value="1"/>
</dbReference>
<dbReference type="EMBL" id="QUNS01000011">
    <property type="protein sequence ID" value="REH44477.1"/>
    <property type="molecule type" value="Genomic_DNA"/>
</dbReference>
<protein>
    <submittedName>
        <fullName evidence="2">Uncharacterized protein</fullName>
    </submittedName>
</protein>
<dbReference type="InterPro" id="IPR023614">
    <property type="entry name" value="Porin_dom_sf"/>
</dbReference>
<sequence length="792" mass="90642">MITMRGQTLKVVVFILSMFFAESIVGQQLDFENIGRGKPFKVSGNIAANSVFYSSNQNSARAPFTYFLQGSLNFNIYEFSIPVSYSFSNQGDDLEYQLPFSFNRLSLHPKYRWIQAHIGDVSMSFSPYTLAGHQFTGGGVDLTPKGSFTFSAMYGRLLKATENSDDNRTQPAFKRMGYGAKVGFKKEKYSLELIGFYAKDNINSISAVPEEKKVLPKENLVLSMSGAVTVMDGLRFKGEYASTAITQDLRAEKVNHSSGIAGLLFNNRASTEHYKAFKTEMEYSFDKFRFGLGYERIDPGYQTLGAYYFNNDFENITLNGNTSLFNNKISLGFNIGYQRDDLANQKETNTNRTVGSINATYAMSKKVNITGSYSNFSTFTNNKLDQFEVINDDNLLDDQAERFNYKQLSQNANVNVSYILENSKTRRQNLNTNYSLATVANAENGIVRLGNGSTFHNFNTSYTLGLPQRKINITSALNTTYNTIGRDESYTWGPTLAVNKKFLKDKLNTTLSTSYNQNNNKTNKASATNLRLNTNYVYKEKHNFNLSAIQLFRNTPLKNTQDLTVTFGYNYAFDLSAKKKAKVERARGVFNFSYKEHTFTGEPHEITPEILIIGEANRFEETKKINKIADKLLVLEQELKDAELKSKNKYKKKAIEYLSHLHKNQDYINTYNDLVFNGLKKLYRDAKRVEWSVEQKYKTAVSMYNKSSRKESKKMQLFLKKRTSAYKANKNMLEQLENLKKEDLYKEDGEFYNFKHRHLNTILSMLEEGRTKMEVSIFIEIAFAKMFHTLSE</sequence>
<dbReference type="Gene3D" id="2.40.160.10">
    <property type="entry name" value="Porin"/>
    <property type="match status" value="1"/>
</dbReference>
<keyword evidence="3" id="KW-1185">Reference proteome</keyword>
<organism evidence="2 3">
    <name type="scientific">Tenacibaculum gallaicum</name>
    <dbReference type="NCBI Taxonomy" id="561505"/>
    <lineage>
        <taxon>Bacteria</taxon>
        <taxon>Pseudomonadati</taxon>
        <taxon>Bacteroidota</taxon>
        <taxon>Flavobacteriia</taxon>
        <taxon>Flavobacteriales</taxon>
        <taxon>Flavobacteriaceae</taxon>
        <taxon>Tenacibaculum</taxon>
    </lineage>
</organism>
<dbReference type="Proteomes" id="UP000256884">
    <property type="component" value="Unassembled WGS sequence"/>
</dbReference>
<evidence type="ECO:0000313" key="2">
    <source>
        <dbReference type="EMBL" id="REH44477.1"/>
    </source>
</evidence>